<dbReference type="GO" id="GO:0003724">
    <property type="term" value="F:RNA helicase activity"/>
    <property type="evidence" value="ECO:0007669"/>
    <property type="project" value="UniProtKB-EC"/>
</dbReference>
<evidence type="ECO:0000313" key="8">
    <source>
        <dbReference type="EMBL" id="ESQ32467.1"/>
    </source>
</evidence>
<dbReference type="EMBL" id="KI517748">
    <property type="protein sequence ID" value="ESQ32467.1"/>
    <property type="molecule type" value="Genomic_DNA"/>
</dbReference>
<dbReference type="Pfam" id="PF00271">
    <property type="entry name" value="Helicase_C"/>
    <property type="match status" value="1"/>
</dbReference>
<dbReference type="PROSITE" id="PS51192">
    <property type="entry name" value="HELICASE_ATP_BIND_1"/>
    <property type="match status" value="1"/>
</dbReference>
<dbReference type="Pfam" id="PF00270">
    <property type="entry name" value="DEAD"/>
    <property type="match status" value="1"/>
</dbReference>
<dbReference type="InterPro" id="IPR027417">
    <property type="entry name" value="P-loop_NTPase"/>
</dbReference>
<dbReference type="eggNOG" id="KOG0342">
    <property type="taxonomic scope" value="Eukaryota"/>
</dbReference>
<dbReference type="InterPro" id="IPR001650">
    <property type="entry name" value="Helicase_C-like"/>
</dbReference>
<keyword evidence="2 6" id="KW-0378">Hydrolase</keyword>
<evidence type="ECO:0000256" key="1">
    <source>
        <dbReference type="ARBA" id="ARBA00022741"/>
    </source>
</evidence>
<evidence type="ECO:0000256" key="2">
    <source>
        <dbReference type="ARBA" id="ARBA00022801"/>
    </source>
</evidence>
<gene>
    <name evidence="8" type="ORF">EUTSA_v10005306mg</name>
</gene>
<comment type="similarity">
    <text evidence="6">Belongs to the DEAD box helicase family.</text>
</comment>
<comment type="catalytic activity">
    <reaction evidence="6">
        <text>ATP + H2O = ADP + phosphate + H(+)</text>
        <dbReference type="Rhea" id="RHEA:13065"/>
        <dbReference type="ChEBI" id="CHEBI:15377"/>
        <dbReference type="ChEBI" id="CHEBI:15378"/>
        <dbReference type="ChEBI" id="CHEBI:30616"/>
        <dbReference type="ChEBI" id="CHEBI:43474"/>
        <dbReference type="ChEBI" id="CHEBI:456216"/>
        <dbReference type="EC" id="3.6.4.13"/>
    </reaction>
</comment>
<accession>V4KR35</accession>
<evidence type="ECO:0000313" key="9">
    <source>
        <dbReference type="Proteomes" id="UP000030689"/>
    </source>
</evidence>
<dbReference type="SUPFAM" id="SSF52540">
    <property type="entry name" value="P-loop containing nucleoside triphosphate hydrolases"/>
    <property type="match status" value="2"/>
</dbReference>
<name>V4KR35_EUTSA</name>
<dbReference type="Proteomes" id="UP000030689">
    <property type="component" value="Unassembled WGS sequence"/>
</dbReference>
<proteinExistence type="inferred from homology"/>
<dbReference type="SMART" id="SM00487">
    <property type="entry name" value="DEXDc"/>
    <property type="match status" value="1"/>
</dbReference>
<keyword evidence="5 6" id="KW-0694">RNA-binding</keyword>
<feature type="non-terminal residue" evidence="8">
    <location>
        <position position="280"/>
    </location>
</feature>
<dbReference type="STRING" id="72664.V4KR35"/>
<dbReference type="GO" id="GO:0003723">
    <property type="term" value="F:RNA binding"/>
    <property type="evidence" value="ECO:0007669"/>
    <property type="project" value="UniProtKB-UniRule"/>
</dbReference>
<dbReference type="AlphaFoldDB" id="V4KR35"/>
<keyword evidence="4 6" id="KW-0067">ATP-binding</keyword>
<dbReference type="InterPro" id="IPR011545">
    <property type="entry name" value="DEAD/DEAH_box_helicase_dom"/>
</dbReference>
<evidence type="ECO:0000256" key="4">
    <source>
        <dbReference type="ARBA" id="ARBA00022840"/>
    </source>
</evidence>
<dbReference type="PROSITE" id="PS00039">
    <property type="entry name" value="DEAD_ATP_HELICASE"/>
    <property type="match status" value="1"/>
</dbReference>
<dbReference type="EC" id="3.6.4.13" evidence="6"/>
<reference evidence="8 9" key="1">
    <citation type="journal article" date="2013" name="Front. Plant Sci.">
        <title>The Reference Genome of the Halophytic Plant Eutrema salsugineum.</title>
        <authorList>
            <person name="Yang R."/>
            <person name="Jarvis D.E."/>
            <person name="Chen H."/>
            <person name="Beilstein M.A."/>
            <person name="Grimwood J."/>
            <person name="Jenkins J."/>
            <person name="Shu S."/>
            <person name="Prochnik S."/>
            <person name="Xin M."/>
            <person name="Ma C."/>
            <person name="Schmutz J."/>
            <person name="Wing R.A."/>
            <person name="Mitchell-Olds T."/>
            <person name="Schumaker K.S."/>
            <person name="Wang X."/>
        </authorList>
    </citation>
    <scope>NUCLEOTIDE SEQUENCE [LARGE SCALE GENOMIC DNA]</scope>
</reference>
<evidence type="ECO:0000256" key="3">
    <source>
        <dbReference type="ARBA" id="ARBA00022806"/>
    </source>
</evidence>
<dbReference type="PANTHER" id="PTHR24031">
    <property type="entry name" value="RNA HELICASE"/>
    <property type="match status" value="1"/>
</dbReference>
<organism evidence="8 9">
    <name type="scientific">Eutrema salsugineum</name>
    <name type="common">Saltwater cress</name>
    <name type="synonym">Sisymbrium salsugineum</name>
    <dbReference type="NCBI Taxonomy" id="72664"/>
    <lineage>
        <taxon>Eukaryota</taxon>
        <taxon>Viridiplantae</taxon>
        <taxon>Streptophyta</taxon>
        <taxon>Embryophyta</taxon>
        <taxon>Tracheophyta</taxon>
        <taxon>Spermatophyta</taxon>
        <taxon>Magnoliopsida</taxon>
        <taxon>eudicotyledons</taxon>
        <taxon>Gunneridae</taxon>
        <taxon>Pentapetalae</taxon>
        <taxon>rosids</taxon>
        <taxon>malvids</taxon>
        <taxon>Brassicales</taxon>
        <taxon>Brassicaceae</taxon>
        <taxon>Eutremeae</taxon>
        <taxon>Eutrema</taxon>
    </lineage>
</organism>
<evidence type="ECO:0000256" key="6">
    <source>
        <dbReference type="RuleBase" id="RU365068"/>
    </source>
</evidence>
<evidence type="ECO:0000256" key="5">
    <source>
        <dbReference type="ARBA" id="ARBA00022884"/>
    </source>
</evidence>
<protein>
    <recommendedName>
        <fullName evidence="6">ATP-dependent RNA helicase</fullName>
        <ecNumber evidence="6">3.6.4.13</ecNumber>
    </recommendedName>
</protein>
<dbReference type="InterPro" id="IPR014001">
    <property type="entry name" value="Helicase_ATP-bd"/>
</dbReference>
<feature type="domain" description="Helicase ATP-binding" evidence="7">
    <location>
        <begin position="2"/>
        <end position="176"/>
    </location>
</feature>
<evidence type="ECO:0000259" key="7">
    <source>
        <dbReference type="PROSITE" id="PS51192"/>
    </source>
</evidence>
<dbReference type="InterPro" id="IPR000629">
    <property type="entry name" value="RNA-helicase_DEAD-box_CS"/>
</dbReference>
<dbReference type="OMA" id="HSTSYCA"/>
<comment type="domain">
    <text evidence="6">The Q motif is unique to and characteristic of the DEAD box family of RNA helicases and controls ATP binding and hydrolysis.</text>
</comment>
<keyword evidence="1 6" id="KW-0547">Nucleotide-binding</keyword>
<dbReference type="GO" id="GO:0016787">
    <property type="term" value="F:hydrolase activity"/>
    <property type="evidence" value="ECO:0007669"/>
    <property type="project" value="UniProtKB-KW"/>
</dbReference>
<dbReference type="KEGG" id="eus:EUTSA_v10005306mg"/>
<keyword evidence="3 6" id="KW-0347">Helicase</keyword>
<dbReference type="GO" id="GO:0005524">
    <property type="term" value="F:ATP binding"/>
    <property type="evidence" value="ECO:0007669"/>
    <property type="project" value="UniProtKB-UniRule"/>
</dbReference>
<sequence>MSFLEQRHSTSYCAHLTYPGKTLAFLISAAELLYHVRFTPRNGTGVIVICPTRELAIQSYGVAKELLYHSQTVGKVIGGENRKKEAEILVKGVNLLVATPGRLLDHLENTNGFVFKNLKFLVMDEADRILEQNFEEDMKMIIKLLPKTRQTLLFTATQTSKVEDLARVSLSSPVYIVVDEGRKEVRNEDLEQSYFVVPSAKRLVFLLIFLKRFHGKKKIMVFFSTCKSSKFHAELFRYIKIDCLEIRRGIDQSKKTSTFFQFIKVETGVLLCTNVAARGL</sequence>
<dbReference type="Gene3D" id="3.40.50.300">
    <property type="entry name" value="P-loop containing nucleotide triphosphate hydrolases"/>
    <property type="match status" value="2"/>
</dbReference>
<dbReference type="Gramene" id="ESQ32467">
    <property type="protein sequence ID" value="ESQ32467"/>
    <property type="gene ID" value="EUTSA_v10005306mg"/>
</dbReference>
<keyword evidence="9" id="KW-1185">Reference proteome</keyword>
<comment type="function">
    <text evidence="6">RNA helicase.</text>
</comment>